<dbReference type="InterPro" id="IPR036179">
    <property type="entry name" value="Ig-like_dom_sf"/>
</dbReference>
<dbReference type="OrthoDB" id="8917564at2759"/>
<feature type="domain" description="Ig-like" evidence="1">
    <location>
        <begin position="24"/>
        <end position="73"/>
    </location>
</feature>
<dbReference type="InterPro" id="IPR013783">
    <property type="entry name" value="Ig-like_fold"/>
</dbReference>
<dbReference type="Gene3D" id="2.60.40.10">
    <property type="entry name" value="Immunoglobulins"/>
    <property type="match status" value="1"/>
</dbReference>
<gene>
    <name evidence="2" type="ORF">F7725_020674</name>
</gene>
<dbReference type="InterPro" id="IPR007110">
    <property type="entry name" value="Ig-like_dom"/>
</dbReference>
<evidence type="ECO:0000259" key="1">
    <source>
        <dbReference type="PROSITE" id="PS50835"/>
    </source>
</evidence>
<evidence type="ECO:0000313" key="3">
    <source>
        <dbReference type="Proteomes" id="UP000518266"/>
    </source>
</evidence>
<dbReference type="SUPFAM" id="SSF48726">
    <property type="entry name" value="Immunoglobulin"/>
    <property type="match status" value="1"/>
</dbReference>
<protein>
    <recommendedName>
        <fullName evidence="1">Ig-like domain-containing protein</fullName>
    </recommendedName>
</protein>
<dbReference type="PROSITE" id="PS50835">
    <property type="entry name" value="IG_LIKE"/>
    <property type="match status" value="1"/>
</dbReference>
<sequence>MGLRLWSRSELSWRWCRDSRIFSGESVRLKCSVPDVRSSWSHLWFRGSEQLPQRGQHLILWKMKVQESGKYYCEGVRDSQVGDINTLQSLPLEINVDGGWLSYKSHLSPASSVTP</sequence>
<accession>A0A7J5YDV2</accession>
<dbReference type="Proteomes" id="UP000518266">
    <property type="component" value="Unassembled WGS sequence"/>
</dbReference>
<keyword evidence="3" id="KW-1185">Reference proteome</keyword>
<organism evidence="2 3">
    <name type="scientific">Dissostichus mawsoni</name>
    <name type="common">Antarctic cod</name>
    <dbReference type="NCBI Taxonomy" id="36200"/>
    <lineage>
        <taxon>Eukaryota</taxon>
        <taxon>Metazoa</taxon>
        <taxon>Chordata</taxon>
        <taxon>Craniata</taxon>
        <taxon>Vertebrata</taxon>
        <taxon>Euteleostomi</taxon>
        <taxon>Actinopterygii</taxon>
        <taxon>Neopterygii</taxon>
        <taxon>Teleostei</taxon>
        <taxon>Neoteleostei</taxon>
        <taxon>Acanthomorphata</taxon>
        <taxon>Eupercaria</taxon>
        <taxon>Perciformes</taxon>
        <taxon>Notothenioidei</taxon>
        <taxon>Nototheniidae</taxon>
        <taxon>Dissostichus</taxon>
    </lineage>
</organism>
<proteinExistence type="predicted"/>
<comment type="caution">
    <text evidence="2">The sequence shown here is derived from an EMBL/GenBank/DDBJ whole genome shotgun (WGS) entry which is preliminary data.</text>
</comment>
<name>A0A7J5YDV2_DISMA</name>
<dbReference type="EMBL" id="JAAKFY010000013">
    <property type="protein sequence ID" value="KAF3847646.1"/>
    <property type="molecule type" value="Genomic_DNA"/>
</dbReference>
<evidence type="ECO:0000313" key="2">
    <source>
        <dbReference type="EMBL" id="KAF3847646.1"/>
    </source>
</evidence>
<dbReference type="Pfam" id="PF13895">
    <property type="entry name" value="Ig_2"/>
    <property type="match status" value="1"/>
</dbReference>
<reference evidence="2 3" key="1">
    <citation type="submission" date="2020-03" db="EMBL/GenBank/DDBJ databases">
        <title>Dissostichus mawsoni Genome sequencing and assembly.</title>
        <authorList>
            <person name="Park H."/>
        </authorList>
    </citation>
    <scope>NUCLEOTIDE SEQUENCE [LARGE SCALE GENOMIC DNA]</scope>
    <source>
        <strain evidence="2">DM0001</strain>
        <tissue evidence="2">Muscle</tissue>
    </source>
</reference>
<dbReference type="AlphaFoldDB" id="A0A7J5YDV2"/>